<keyword evidence="4 6" id="KW-1133">Transmembrane helix</keyword>
<keyword evidence="3 6" id="KW-0812">Transmembrane</keyword>
<dbReference type="InterPro" id="IPR014227">
    <property type="entry name" value="YtvI-like"/>
</dbReference>
<dbReference type="Pfam" id="PF01594">
    <property type="entry name" value="AI-2E_transport"/>
    <property type="match status" value="1"/>
</dbReference>
<dbReference type="EMBL" id="ACZL01000007">
    <property type="protein sequence ID" value="EHI56469.1"/>
    <property type="molecule type" value="Genomic_DNA"/>
</dbReference>
<dbReference type="GO" id="GO:0055085">
    <property type="term" value="P:transmembrane transport"/>
    <property type="evidence" value="ECO:0007669"/>
    <property type="project" value="TreeGrafter"/>
</dbReference>
<organism evidence="7 8">
    <name type="scientific">Johnsonella ignava ATCC 51276</name>
    <dbReference type="NCBI Taxonomy" id="679200"/>
    <lineage>
        <taxon>Bacteria</taxon>
        <taxon>Bacillati</taxon>
        <taxon>Bacillota</taxon>
        <taxon>Clostridia</taxon>
        <taxon>Lachnospirales</taxon>
        <taxon>Lachnospiraceae</taxon>
        <taxon>Johnsonella</taxon>
    </lineage>
</organism>
<feature type="transmembrane region" description="Helical" evidence="6">
    <location>
        <begin position="66"/>
        <end position="90"/>
    </location>
</feature>
<protein>
    <submittedName>
        <fullName evidence="7">Sporulation integral membrane protein YtvI</fullName>
    </submittedName>
</protein>
<gene>
    <name evidence="7" type="ORF">HMPREF9333_00331</name>
</gene>
<dbReference type="HOGENOM" id="CLU_031275_4_0_9"/>
<comment type="caution">
    <text evidence="7">The sequence shown here is derived from an EMBL/GenBank/DDBJ whole genome shotgun (WGS) entry which is preliminary data.</text>
</comment>
<keyword evidence="8" id="KW-1185">Reference proteome</keyword>
<feature type="transmembrane region" description="Helical" evidence="6">
    <location>
        <begin position="33"/>
        <end position="54"/>
    </location>
</feature>
<feature type="transmembrane region" description="Helical" evidence="6">
    <location>
        <begin position="246"/>
        <end position="274"/>
    </location>
</feature>
<feature type="transmembrane region" description="Helical" evidence="6">
    <location>
        <begin position="219"/>
        <end position="240"/>
    </location>
</feature>
<dbReference type="STRING" id="679200.HMPREF9333_00331"/>
<dbReference type="GO" id="GO:0016020">
    <property type="term" value="C:membrane"/>
    <property type="evidence" value="ECO:0007669"/>
    <property type="project" value="UniProtKB-SubCell"/>
</dbReference>
<dbReference type="NCBIfam" id="TIGR02872">
    <property type="entry name" value="spore_ytvI"/>
    <property type="match status" value="1"/>
</dbReference>
<dbReference type="InterPro" id="IPR002549">
    <property type="entry name" value="AI-2E-like"/>
</dbReference>
<evidence type="ECO:0000256" key="3">
    <source>
        <dbReference type="ARBA" id="ARBA00022692"/>
    </source>
</evidence>
<evidence type="ECO:0000313" key="7">
    <source>
        <dbReference type="EMBL" id="EHI56469.1"/>
    </source>
</evidence>
<evidence type="ECO:0000256" key="2">
    <source>
        <dbReference type="ARBA" id="ARBA00009773"/>
    </source>
</evidence>
<dbReference type="AlphaFoldDB" id="G5GFJ2"/>
<feature type="transmembrane region" description="Helical" evidence="6">
    <location>
        <begin position="7"/>
        <end position="27"/>
    </location>
</feature>
<evidence type="ECO:0000313" key="8">
    <source>
        <dbReference type="Proteomes" id="UP000003011"/>
    </source>
</evidence>
<comment type="subcellular location">
    <subcellularLocation>
        <location evidence="1">Membrane</location>
        <topology evidence="1">Multi-pass membrane protein</topology>
    </subcellularLocation>
</comment>
<evidence type="ECO:0000256" key="5">
    <source>
        <dbReference type="ARBA" id="ARBA00023136"/>
    </source>
</evidence>
<evidence type="ECO:0000256" key="1">
    <source>
        <dbReference type="ARBA" id="ARBA00004141"/>
    </source>
</evidence>
<dbReference type="PANTHER" id="PTHR21716:SF68">
    <property type="entry name" value="TRANSPORT PROTEIN YTVI-RELATED"/>
    <property type="match status" value="1"/>
</dbReference>
<name>G5GFJ2_9FIRM</name>
<keyword evidence="5 6" id="KW-0472">Membrane</keyword>
<dbReference type="RefSeq" id="WP_005539360.1">
    <property type="nucleotide sequence ID" value="NZ_JH378829.1"/>
</dbReference>
<dbReference type="OrthoDB" id="9774361at2"/>
<accession>G5GFJ2</accession>
<dbReference type="Proteomes" id="UP000003011">
    <property type="component" value="Unassembled WGS sequence"/>
</dbReference>
<feature type="transmembrane region" description="Helical" evidence="6">
    <location>
        <begin position="168"/>
        <end position="184"/>
    </location>
</feature>
<reference evidence="7 8" key="1">
    <citation type="submission" date="2011-08" db="EMBL/GenBank/DDBJ databases">
        <title>The Genome Sequence of Johnsonella ignava ATCC 51276.</title>
        <authorList>
            <consortium name="The Broad Institute Genome Sequencing Platform"/>
            <person name="Earl A."/>
            <person name="Ward D."/>
            <person name="Feldgarden M."/>
            <person name="Gevers D."/>
            <person name="Izard J."/>
            <person name="Blanton J.M."/>
            <person name="Baranova O.V."/>
            <person name="Dewhirst F.E."/>
            <person name="Young S.K."/>
            <person name="Zeng Q."/>
            <person name="Gargeya S."/>
            <person name="Fitzgerald M."/>
            <person name="Haas B."/>
            <person name="Abouelleil A."/>
            <person name="Alvarado L."/>
            <person name="Arachchi H.M."/>
            <person name="Berlin A."/>
            <person name="Brown A."/>
            <person name="Chapman S.B."/>
            <person name="Chen Z."/>
            <person name="Dunbar C."/>
            <person name="Freedman E."/>
            <person name="Gearin G."/>
            <person name="Gellesch M."/>
            <person name="Goldberg J."/>
            <person name="Griggs A."/>
            <person name="Gujja S."/>
            <person name="Heiman D."/>
            <person name="Howarth C."/>
            <person name="Larson L."/>
            <person name="Lui A."/>
            <person name="MacDonald P.J.P."/>
            <person name="Montmayeur A."/>
            <person name="Murphy C."/>
            <person name="Neiman D."/>
            <person name="Pearson M."/>
            <person name="Priest M."/>
            <person name="Roberts A."/>
            <person name="Saif S."/>
            <person name="Shea T."/>
            <person name="Shenoy N."/>
            <person name="Sisk P."/>
            <person name="Stolte C."/>
            <person name="Sykes S."/>
            <person name="Wortman J."/>
            <person name="Nusbaum C."/>
            <person name="Birren B."/>
        </authorList>
    </citation>
    <scope>NUCLEOTIDE SEQUENCE [LARGE SCALE GENOMIC DNA]</scope>
    <source>
        <strain evidence="7 8">ATCC 51276</strain>
    </source>
</reference>
<proteinExistence type="inferred from homology"/>
<sequence length="373" mass="41745">MSSKRILILCMNILIPIVSVFATAFFAVAAFKYFMPFIIAWLIAMAANPVVRFLEGRIKIHRKHGSIIIIVSVLAVIIGLIYITFSWLFMLAGRFINILPELYETVSADIASTFRELLSRFMIDGSDRTYMFSEIGRNINDSASGIIKNIALPTAGAAGSFVKKLPNVLVYIVITILASYFFTADMDTIKSKVVSCMPVGILKYREYIRRDVKKLIKGYFAAQLKIMCVVGLILLAGFYLLKVKYIFVAAFFIALLDFLPIFGTGTVLIPWAVLKLISADYMYAFGLAAIYIITQAVRQLIQPKLVGDSIGMPALYTLVCLYIGYRWSGIGGMIVSIPIGMFVLKAYEYGVFYGIKMNMELLAKELNNLRKEI</sequence>
<evidence type="ECO:0000256" key="4">
    <source>
        <dbReference type="ARBA" id="ARBA00022989"/>
    </source>
</evidence>
<feature type="transmembrane region" description="Helical" evidence="6">
    <location>
        <begin position="281"/>
        <end position="301"/>
    </location>
</feature>
<evidence type="ECO:0000256" key="6">
    <source>
        <dbReference type="SAM" id="Phobius"/>
    </source>
</evidence>
<dbReference type="eggNOG" id="COG0628">
    <property type="taxonomic scope" value="Bacteria"/>
</dbReference>
<feature type="transmembrane region" description="Helical" evidence="6">
    <location>
        <begin position="321"/>
        <end position="347"/>
    </location>
</feature>
<dbReference type="PANTHER" id="PTHR21716">
    <property type="entry name" value="TRANSMEMBRANE PROTEIN"/>
    <property type="match status" value="1"/>
</dbReference>
<comment type="similarity">
    <text evidence="2">Belongs to the autoinducer-2 exporter (AI-2E) (TC 2.A.86) family.</text>
</comment>